<dbReference type="STRING" id="158190.SpiGrapes_2406"/>
<keyword evidence="5" id="KW-0813">Transport</keyword>
<dbReference type="AlphaFoldDB" id="G8QTD6"/>
<keyword evidence="3 5" id="KW-1133">Transmembrane helix</keyword>
<feature type="transmembrane region" description="Helical" evidence="5">
    <location>
        <begin position="531"/>
        <end position="550"/>
    </location>
</feature>
<evidence type="ECO:0000256" key="2">
    <source>
        <dbReference type="ARBA" id="ARBA00022692"/>
    </source>
</evidence>
<dbReference type="SUPFAM" id="SSF161098">
    <property type="entry name" value="MetI-like"/>
    <property type="match status" value="2"/>
</dbReference>
<feature type="transmembrane region" description="Helical" evidence="5">
    <location>
        <begin position="394"/>
        <end position="414"/>
    </location>
</feature>
<evidence type="ECO:0000313" key="8">
    <source>
        <dbReference type="Proteomes" id="UP000005632"/>
    </source>
</evidence>
<dbReference type="EMBL" id="CP003155">
    <property type="protein sequence ID" value="AEV30177.1"/>
    <property type="molecule type" value="Genomic_DNA"/>
</dbReference>
<dbReference type="OrthoDB" id="57323at2"/>
<dbReference type="PANTHER" id="PTHR43496:SF1">
    <property type="entry name" value="POLYGALACTURONAN_RHAMNOGALACTURONAN TRANSPORT SYSTEM PERMEASE PROTEIN YTEP"/>
    <property type="match status" value="1"/>
</dbReference>
<feature type="transmembrane region" description="Helical" evidence="5">
    <location>
        <begin position="195"/>
        <end position="223"/>
    </location>
</feature>
<sequence length="570" mass="62083">MFDTNGYKSKRASLMKTDPALFSALVAVWLSFAIFIFLPLLRLLATTFMVNGSFSLANLQKVFSTSYNMKALYGSLILATSVSISGTFLGYLFALAVTRTSLPKPLKVLLGGITMLPLISPPFTSSISLTLVLGPNGMLLKALGIGDFSIYGFLGTWISETLTYFPVAFMVISAILNTMSATLDDAALSLGASRWRMFGTITIPLSLPGIGNSILLLFGASLADFATPLILGGHSFPVLPTEAYLLITGMFDLKGGATLSFLLLAPALLVFFLQRMLLGKKSYVSVTGKNGARTEFAKLPQGLSIFITAVCTLLVVFILYLYAIILWGSFVKVWSVNNTFTLEHYVYVFKHGKKAITDTLLIAVLSTVIGSTLAVIIGYVVQRKQFFGKRFFEFSSMLNYALPGTVVGIAYIIAFNQKPILLTGTLSILVAAYVFRYYATGIRSVIASLEQIDPALEEASLSLGAGSVHTFTHVTIPLIIPAVLAGMRYLFIHCMTAISATIFLVSVHWMLLTTRILESMTELQFSQASAFSIVLIVIVFLVDALMIFLLRLSTSKFHRTQEISYDKIGA</sequence>
<dbReference type="RefSeq" id="WP_014271018.1">
    <property type="nucleotide sequence ID" value="NC_016633.1"/>
</dbReference>
<protein>
    <submittedName>
        <fullName evidence="7">ABC-type Fe3+ transport system, permease component</fullName>
    </submittedName>
</protein>
<keyword evidence="2 5" id="KW-0812">Transmembrane</keyword>
<evidence type="ECO:0000256" key="1">
    <source>
        <dbReference type="ARBA" id="ARBA00004651"/>
    </source>
</evidence>
<feature type="transmembrane region" description="Helical" evidence="5">
    <location>
        <begin position="71"/>
        <end position="96"/>
    </location>
</feature>
<dbReference type="PROSITE" id="PS50928">
    <property type="entry name" value="ABC_TM1"/>
    <property type="match status" value="2"/>
</dbReference>
<feature type="transmembrane region" description="Helical" evidence="5">
    <location>
        <begin position="420"/>
        <end position="439"/>
    </location>
</feature>
<keyword evidence="8" id="KW-1185">Reference proteome</keyword>
<gene>
    <name evidence="7" type="ordered locus">SpiGrapes_2406</name>
</gene>
<feature type="domain" description="ABC transmembrane type-1" evidence="6">
    <location>
        <begin position="72"/>
        <end position="274"/>
    </location>
</feature>
<dbReference type="PANTHER" id="PTHR43496">
    <property type="entry name" value="PROTEIN LPLB"/>
    <property type="match status" value="1"/>
</dbReference>
<comment type="subcellular location">
    <subcellularLocation>
        <location evidence="1 5">Cell membrane</location>
        <topology evidence="1 5">Multi-pass membrane protein</topology>
    </subcellularLocation>
</comment>
<feature type="transmembrane region" description="Helical" evidence="5">
    <location>
        <begin position="489"/>
        <end position="511"/>
    </location>
</feature>
<dbReference type="Pfam" id="PF00528">
    <property type="entry name" value="BPD_transp_1"/>
    <property type="match status" value="2"/>
</dbReference>
<feature type="transmembrane region" description="Helical" evidence="5">
    <location>
        <begin position="303"/>
        <end position="327"/>
    </location>
</feature>
<evidence type="ECO:0000256" key="3">
    <source>
        <dbReference type="ARBA" id="ARBA00022989"/>
    </source>
</evidence>
<evidence type="ECO:0000256" key="5">
    <source>
        <dbReference type="RuleBase" id="RU363032"/>
    </source>
</evidence>
<evidence type="ECO:0000259" key="6">
    <source>
        <dbReference type="PROSITE" id="PS50928"/>
    </source>
</evidence>
<feature type="transmembrane region" description="Helical" evidence="5">
    <location>
        <begin position="360"/>
        <end position="382"/>
    </location>
</feature>
<dbReference type="HOGENOM" id="CLU_021838_1_1_12"/>
<dbReference type="eggNOG" id="COG1178">
    <property type="taxonomic scope" value="Bacteria"/>
</dbReference>
<dbReference type="InterPro" id="IPR000515">
    <property type="entry name" value="MetI-like"/>
</dbReference>
<keyword evidence="4 5" id="KW-0472">Membrane</keyword>
<feature type="transmembrane region" description="Helical" evidence="5">
    <location>
        <begin position="20"/>
        <end position="50"/>
    </location>
</feature>
<dbReference type="CDD" id="cd06261">
    <property type="entry name" value="TM_PBP2"/>
    <property type="match status" value="2"/>
</dbReference>
<reference evidence="7 8" key="1">
    <citation type="submission" date="2011-11" db="EMBL/GenBank/DDBJ databases">
        <title>Complete sequence of Spirochaeta sp. grapes.</title>
        <authorList>
            <consortium name="US DOE Joint Genome Institute"/>
            <person name="Lucas S."/>
            <person name="Han J."/>
            <person name="Lapidus A."/>
            <person name="Cheng J.-F."/>
            <person name="Goodwin L."/>
            <person name="Pitluck S."/>
            <person name="Peters L."/>
            <person name="Ovchinnikova G."/>
            <person name="Munk A.C."/>
            <person name="Detter J.C."/>
            <person name="Han C."/>
            <person name="Tapia R."/>
            <person name="Land M."/>
            <person name="Hauser L."/>
            <person name="Kyrpides N."/>
            <person name="Ivanova N."/>
            <person name="Pagani I."/>
            <person name="Ritalahtilisa K."/>
            <person name="Loeffler F."/>
            <person name="Woyke T."/>
        </authorList>
    </citation>
    <scope>NUCLEOTIDE SEQUENCE [LARGE SCALE GENOMIC DNA]</scope>
    <source>
        <strain evidence="8">ATCC BAA-1885 / DSM 22778 / Grapes</strain>
    </source>
</reference>
<proteinExistence type="inferred from homology"/>
<evidence type="ECO:0000313" key="7">
    <source>
        <dbReference type="EMBL" id="AEV30177.1"/>
    </source>
</evidence>
<dbReference type="KEGG" id="sgp:SpiGrapes_2406"/>
<comment type="similarity">
    <text evidence="5">Belongs to the binding-protein-dependent transport system permease family.</text>
</comment>
<feature type="transmembrane region" description="Helical" evidence="5">
    <location>
        <begin position="243"/>
        <end position="273"/>
    </location>
</feature>
<organism evidence="7 8">
    <name type="scientific">Sphaerochaeta pleomorpha (strain ATCC BAA-1885 / DSM 22778 / Grapes)</name>
    <dbReference type="NCBI Taxonomy" id="158190"/>
    <lineage>
        <taxon>Bacteria</taxon>
        <taxon>Pseudomonadati</taxon>
        <taxon>Spirochaetota</taxon>
        <taxon>Spirochaetia</taxon>
        <taxon>Spirochaetales</taxon>
        <taxon>Sphaerochaetaceae</taxon>
        <taxon>Sphaerochaeta</taxon>
    </lineage>
</organism>
<accession>G8QTD6</accession>
<feature type="transmembrane region" description="Helical" evidence="5">
    <location>
        <begin position="108"/>
        <end position="132"/>
    </location>
</feature>
<dbReference type="InterPro" id="IPR035906">
    <property type="entry name" value="MetI-like_sf"/>
</dbReference>
<evidence type="ECO:0000256" key="4">
    <source>
        <dbReference type="ARBA" id="ARBA00023136"/>
    </source>
</evidence>
<dbReference type="Gene3D" id="1.10.3720.10">
    <property type="entry name" value="MetI-like"/>
    <property type="match status" value="2"/>
</dbReference>
<feature type="domain" description="ABC transmembrane type-1" evidence="6">
    <location>
        <begin position="356"/>
        <end position="546"/>
    </location>
</feature>
<dbReference type="GO" id="GO:0005886">
    <property type="term" value="C:plasma membrane"/>
    <property type="evidence" value="ECO:0007669"/>
    <property type="project" value="UniProtKB-SubCell"/>
</dbReference>
<dbReference type="Proteomes" id="UP000005632">
    <property type="component" value="Chromosome"/>
</dbReference>
<dbReference type="GO" id="GO:0055085">
    <property type="term" value="P:transmembrane transport"/>
    <property type="evidence" value="ECO:0007669"/>
    <property type="project" value="InterPro"/>
</dbReference>
<name>G8QTD6_SPHPG</name>